<proteinExistence type="predicted"/>
<evidence type="ECO:0000313" key="2">
    <source>
        <dbReference type="Proteomes" id="UP001341840"/>
    </source>
</evidence>
<evidence type="ECO:0000313" key="1">
    <source>
        <dbReference type="EMBL" id="MED6160789.1"/>
    </source>
</evidence>
<accession>A0ABU6UI92</accession>
<dbReference type="Proteomes" id="UP001341840">
    <property type="component" value="Unassembled WGS sequence"/>
</dbReference>
<gene>
    <name evidence="1" type="ORF">PIB30_054623</name>
</gene>
<sequence length="100" mass="10695">MDADPEAVLSKSKLVVESSEGHSVNGIGINSVLPIRCPYGSAAKVITSQPIANAQGHYSLLEIIKAEIKLRGVKRAEDCRAGSLNQPKKAGWAEDLRPMI</sequence>
<comment type="caution">
    <text evidence="1">The sequence shown here is derived from an EMBL/GenBank/DDBJ whole genome shotgun (WGS) entry which is preliminary data.</text>
</comment>
<organism evidence="1 2">
    <name type="scientific">Stylosanthes scabra</name>
    <dbReference type="NCBI Taxonomy" id="79078"/>
    <lineage>
        <taxon>Eukaryota</taxon>
        <taxon>Viridiplantae</taxon>
        <taxon>Streptophyta</taxon>
        <taxon>Embryophyta</taxon>
        <taxon>Tracheophyta</taxon>
        <taxon>Spermatophyta</taxon>
        <taxon>Magnoliopsida</taxon>
        <taxon>eudicotyledons</taxon>
        <taxon>Gunneridae</taxon>
        <taxon>Pentapetalae</taxon>
        <taxon>rosids</taxon>
        <taxon>fabids</taxon>
        <taxon>Fabales</taxon>
        <taxon>Fabaceae</taxon>
        <taxon>Papilionoideae</taxon>
        <taxon>50 kb inversion clade</taxon>
        <taxon>dalbergioids sensu lato</taxon>
        <taxon>Dalbergieae</taxon>
        <taxon>Pterocarpus clade</taxon>
        <taxon>Stylosanthes</taxon>
    </lineage>
</organism>
<protein>
    <submittedName>
        <fullName evidence="1">Uncharacterized protein</fullName>
    </submittedName>
</protein>
<keyword evidence="2" id="KW-1185">Reference proteome</keyword>
<reference evidence="1 2" key="1">
    <citation type="journal article" date="2023" name="Plants (Basel)">
        <title>Bridging the Gap: Combining Genomics and Transcriptomics Approaches to Understand Stylosanthes scabra, an Orphan Legume from the Brazilian Caatinga.</title>
        <authorList>
            <person name="Ferreira-Neto J.R.C."/>
            <person name="da Silva M.D."/>
            <person name="Binneck E."/>
            <person name="de Melo N.F."/>
            <person name="da Silva R.H."/>
            <person name="de Melo A.L.T.M."/>
            <person name="Pandolfi V."/>
            <person name="Bustamante F.O."/>
            <person name="Brasileiro-Vidal A.C."/>
            <person name="Benko-Iseppon A.M."/>
        </authorList>
    </citation>
    <scope>NUCLEOTIDE SEQUENCE [LARGE SCALE GENOMIC DNA]</scope>
    <source>
        <tissue evidence="1">Leaves</tissue>
    </source>
</reference>
<name>A0ABU6UI92_9FABA</name>
<dbReference type="EMBL" id="JASCZI010121247">
    <property type="protein sequence ID" value="MED6160789.1"/>
    <property type="molecule type" value="Genomic_DNA"/>
</dbReference>